<proteinExistence type="predicted"/>
<dbReference type="AlphaFoldDB" id="A0A2H4SAF7"/>
<dbReference type="Proteomes" id="UP000323067">
    <property type="component" value="Chromosome vi"/>
</dbReference>
<keyword evidence="2" id="KW-0808">Transferase</keyword>
<dbReference type="VEuPathDB" id="FungiDB:CCM_03026"/>
<dbReference type="Pfam" id="PF04724">
    <property type="entry name" value="Glyco_transf_17"/>
    <property type="match status" value="1"/>
</dbReference>
<dbReference type="EMBL" id="CP023323">
    <property type="protein sequence ID" value="ATY60094.1"/>
    <property type="molecule type" value="Genomic_DNA"/>
</dbReference>
<evidence type="ECO:0000256" key="1">
    <source>
        <dbReference type="SAM" id="Phobius"/>
    </source>
</evidence>
<dbReference type="InterPro" id="IPR006813">
    <property type="entry name" value="Glyco_trans_17"/>
</dbReference>
<dbReference type="PANTHER" id="PTHR12224">
    <property type="entry name" value="BETA-1,4-MANNOSYL-GLYCOPROTEIN BETA-1,4-N-ACETYLGLUCOSAMINYL-TRANSFERASE"/>
    <property type="match status" value="1"/>
</dbReference>
<gene>
    <name evidence="2" type="ORF">A9K55_005934</name>
</gene>
<protein>
    <submittedName>
        <fullName evidence="2">Glycosyl transferase family 17</fullName>
    </submittedName>
</protein>
<dbReference type="PANTHER" id="PTHR12224:SF0">
    <property type="entry name" value="BETA-1,4-MANNOSYL-GLYCOPROTEIN 4-BETA-N-ACETYLGLUCOSAMINYLTRANSFERASE"/>
    <property type="match status" value="1"/>
</dbReference>
<dbReference type="VEuPathDB" id="FungiDB:A9K55_005934"/>
<keyword evidence="1" id="KW-0812">Transmembrane</keyword>
<accession>A0A2H4SAF7</accession>
<keyword evidence="1" id="KW-1133">Transmembrane helix</keyword>
<evidence type="ECO:0000313" key="3">
    <source>
        <dbReference type="Proteomes" id="UP000323067"/>
    </source>
</evidence>
<name>A0A2H4SAF7_CORMI</name>
<sequence>MALSLRAWPSKQPYYRSLFYVALFLSVVFVLFRLYLSASEDLLALGTIQDSPEIHELCAAHGFTAYPASASGARRKIYDLTMINTELDWLEIRLDALYEEVDLFIVVESPKTFHGHSKPMVAKDNWERFAKYHDKMLYHELEFPSSFHPHRTWDFEFLQRDASYEQVFPKLTGPRAPRLGDVLVVADVDEIPRPDTLRTLRACSFPRRLTLYSRFYYYSFQFQSIGPEWHHPQATFYDGQRTLTPNNLRSGGGGNFISRWRESGRYANSSWHCSSCFDSMELFLNKMASFSHKWMNGAEYRDPDRIANAVREGLDIWGRRSSTFERIDNNQDLPSLVRDDPRYSYLKDRSGKSAGMKDYP</sequence>
<evidence type="ECO:0000313" key="2">
    <source>
        <dbReference type="EMBL" id="ATY60094.1"/>
    </source>
</evidence>
<dbReference type="GO" id="GO:0003830">
    <property type="term" value="F:beta-1,4-mannosylglycoprotein 4-beta-N-acetylglucosaminyltransferase activity"/>
    <property type="evidence" value="ECO:0007669"/>
    <property type="project" value="InterPro"/>
</dbReference>
<feature type="transmembrane region" description="Helical" evidence="1">
    <location>
        <begin position="18"/>
        <end position="36"/>
    </location>
</feature>
<organism evidence="2 3">
    <name type="scientific">Cordyceps militaris</name>
    <name type="common">Caterpillar fungus</name>
    <name type="synonym">Clavaria militaris</name>
    <dbReference type="NCBI Taxonomy" id="73501"/>
    <lineage>
        <taxon>Eukaryota</taxon>
        <taxon>Fungi</taxon>
        <taxon>Dikarya</taxon>
        <taxon>Ascomycota</taxon>
        <taxon>Pezizomycotina</taxon>
        <taxon>Sordariomycetes</taxon>
        <taxon>Hypocreomycetidae</taxon>
        <taxon>Hypocreales</taxon>
        <taxon>Cordycipitaceae</taxon>
        <taxon>Cordyceps</taxon>
    </lineage>
</organism>
<dbReference type="GO" id="GO:0006044">
    <property type="term" value="P:N-acetylglucosamine metabolic process"/>
    <property type="evidence" value="ECO:0007669"/>
    <property type="project" value="TreeGrafter"/>
</dbReference>
<dbReference type="OrthoDB" id="6474464at2759"/>
<dbReference type="GO" id="GO:0016020">
    <property type="term" value="C:membrane"/>
    <property type="evidence" value="ECO:0007669"/>
    <property type="project" value="InterPro"/>
</dbReference>
<keyword evidence="1" id="KW-0472">Membrane</keyword>
<reference evidence="2 3" key="1">
    <citation type="journal article" date="2017" name="BMC Genomics">
        <title>Chromosome level assembly and secondary metabolite potential of the parasitic fungus Cordyceps militaris.</title>
        <authorList>
            <person name="Kramer G.J."/>
            <person name="Nodwell J.R."/>
        </authorList>
    </citation>
    <scope>NUCLEOTIDE SEQUENCE [LARGE SCALE GENOMIC DNA]</scope>
    <source>
        <strain evidence="2 3">ATCC 34164</strain>
    </source>
</reference>